<organism evidence="1 2">
    <name type="scientific">Racocetra persica</name>
    <dbReference type="NCBI Taxonomy" id="160502"/>
    <lineage>
        <taxon>Eukaryota</taxon>
        <taxon>Fungi</taxon>
        <taxon>Fungi incertae sedis</taxon>
        <taxon>Mucoromycota</taxon>
        <taxon>Glomeromycotina</taxon>
        <taxon>Glomeromycetes</taxon>
        <taxon>Diversisporales</taxon>
        <taxon>Gigasporaceae</taxon>
        <taxon>Racocetra</taxon>
    </lineage>
</organism>
<protein>
    <submittedName>
        <fullName evidence="1">30365_t:CDS:1</fullName>
    </submittedName>
</protein>
<evidence type="ECO:0000313" key="2">
    <source>
        <dbReference type="Proteomes" id="UP000789920"/>
    </source>
</evidence>
<accession>A0ACA9SY70</accession>
<feature type="non-terminal residue" evidence="1">
    <location>
        <position position="61"/>
    </location>
</feature>
<dbReference type="Proteomes" id="UP000789920">
    <property type="component" value="Unassembled WGS sequence"/>
</dbReference>
<name>A0ACA9SY70_9GLOM</name>
<reference evidence="1" key="1">
    <citation type="submission" date="2021-06" db="EMBL/GenBank/DDBJ databases">
        <authorList>
            <person name="Kallberg Y."/>
            <person name="Tangrot J."/>
            <person name="Rosling A."/>
        </authorList>
    </citation>
    <scope>NUCLEOTIDE SEQUENCE</scope>
    <source>
        <strain evidence="1">MA461A</strain>
    </source>
</reference>
<dbReference type="EMBL" id="CAJVQC010162471">
    <property type="protein sequence ID" value="CAG8848813.1"/>
    <property type="molecule type" value="Genomic_DNA"/>
</dbReference>
<sequence length="61" mass="6816">YTNLKTVSMQIETRTYAQAVECLNSLQTNAAIIEAINKTGGSANSRSLPEMREFCRKIGYE</sequence>
<comment type="caution">
    <text evidence="1">The sequence shown here is derived from an EMBL/GenBank/DDBJ whole genome shotgun (WGS) entry which is preliminary data.</text>
</comment>
<evidence type="ECO:0000313" key="1">
    <source>
        <dbReference type="EMBL" id="CAG8848813.1"/>
    </source>
</evidence>
<feature type="non-terminal residue" evidence="1">
    <location>
        <position position="1"/>
    </location>
</feature>
<keyword evidence="2" id="KW-1185">Reference proteome</keyword>
<proteinExistence type="predicted"/>
<gene>
    <name evidence="1" type="ORF">RPERSI_LOCUS35303</name>
</gene>